<feature type="domain" description="Mic1" evidence="2">
    <location>
        <begin position="732"/>
        <end position="861"/>
    </location>
</feature>
<dbReference type="VEuPathDB" id="CryptoDB:Cvel_1357"/>
<sequence length="1471" mass="157086">MKPAVYLSESLYSWEPSPDERVTFDELNERVIHQTEGGFFAVDIAKEGIARDGLFVKFRRGGLARSIKFSPEGSYFAYLLDDRTMGIVDVLHPDRVEVRVPLRSPSGSSSGGKDFKALSFFWLPPLPSGAPASPSASVWGALDLRGGAQGDVGESADLVVVSTQGLEVWRFVYDSLTVKSVKKLPTPVRACWHDCNAGVALAAVGPRTLQPFLFQSAKHPLKLPKLDLHLSRPGAKLQTDDVAVMTLYEWTFGVHADAHTGRVSLRSLAGPRPADIQIEIDASLPEVLEIETAADDEEGAEAGEGEGGKEKSPSGRQSSGTPPGHPPGGVSLETPSSSSSSSSASASTRVTGQEGQRGKNGGNGKKTKRNEGPVTGPMRLSKWDNLLIVHRTDRRLSLAFDIKEGRTLHTVFEPCEMGIASDMHDNGQTGSEDENDFGMPKPDPYLPSWSHCNSEVLIDWEGGGVYRVEVDLDVVMRELAPFSKLELLKILLRRADCKERTLNLLRACVEDMGSEDELAAIFSVVNFVYRTAIEKVPRRLAVTQQQKGAKGKGGPQRATVSLETLMKFVGSQSLITEKDFAQSVLFPVLRKVLQAVQNAHAPPGPGPPPSRDICDVGSLPPSLDLGEDSTHRGIAEGGQRSPISGSGGPRRPPPSDTPSLLDLAYARRGLTLPPDDELPPVWTGDLPLPPLVPEREKEREAKRSSGGRSKEQQRKRRPLSERLADDDPRAAAFFMFAVLEYTHSLLSLQILPHRVLQTLVFDAAVFFGEESLLQQLLQYHVLLDSAEIAKRLVGFWRRTGAAWAAQSCLDMAMRIRDWSLVVEVLIRKKEYLQVVPFLRKTGASSFPMESFLKALSQDVKAQEYDVMLLPHVLESVAAWRRDHRRLPEVVPPPNLKGCGRWLPEIRGSDEDLLAPGESRPPAPPLPPAAAAASAGSGSQQQAPPPPASLGSEREDRNTAATRAKGVDKKRPSPLQETPPDGQQINRSNESITQSSSSELLPSEKSPSSASPAAAAAAASAVGRADAILSPSPFSSSSSSSSPSSSPHSSSKFPPTESEIETGGEIQKANMGAEDTPQHLGGEDEDGQMGPQSYQVAFRHAPAPRQQKGMGGGGEEGTEADVQASLLPSVSQLHFDPSSSSAQKTHEASPFSGVKADRGGKAEGDKGGVWRESAAGASSSSLLSSQGGASRGGGGGGHSRRESYQPLFVGRKDLEEMVEEEEEKRNLDLGADGAPSVSACQMTKEKTEGAGVASPVENSEAALHGGLEALLGEMEEKTGGNEKNGMDSEGAGMVGLRMDLAVEGGKEEEAETGEAETPVGGEMHVRALAFWDSSTEAQKNKEAKGGGVDPLDSLLLNSVDSGFGNLESSGAHCQSVFGRVSEHEGEGEGPLTDEAPEDKSEPGVDVGLGGDVVDGDLERPQCEPGSADTASGEAETGGMDTLQNPLEVNSKPPHENSLWGDQLSDEHVDWDA</sequence>
<dbReference type="InterPro" id="IPR009755">
    <property type="entry name" value="RMC1_C"/>
</dbReference>
<feature type="compositionally biased region" description="Polar residues" evidence="1">
    <location>
        <begin position="1125"/>
        <end position="1142"/>
    </location>
</feature>
<dbReference type="PANTHER" id="PTHR12897">
    <property type="entry name" value="COLON CANCER-ASSOCIATED PROTEIN MIC1"/>
    <property type="match status" value="1"/>
</dbReference>
<feature type="compositionally biased region" description="Pro residues" evidence="1">
    <location>
        <begin position="918"/>
        <end position="927"/>
    </location>
</feature>
<feature type="compositionally biased region" description="Low complexity" evidence="1">
    <location>
        <begin position="336"/>
        <end position="354"/>
    </location>
</feature>
<proteinExistence type="predicted"/>
<feature type="compositionally biased region" description="Low complexity" evidence="1">
    <location>
        <begin position="994"/>
        <end position="1020"/>
    </location>
</feature>
<feature type="compositionally biased region" description="Acidic residues" evidence="1">
    <location>
        <begin position="295"/>
        <end position="304"/>
    </location>
</feature>
<feature type="compositionally biased region" description="Low complexity" evidence="1">
    <location>
        <begin position="1029"/>
        <end position="1054"/>
    </location>
</feature>
<dbReference type="InterPro" id="IPR040371">
    <property type="entry name" value="RMC1"/>
</dbReference>
<evidence type="ECO:0000259" key="2">
    <source>
        <dbReference type="Pfam" id="PF07035"/>
    </source>
</evidence>
<feature type="compositionally biased region" description="Low complexity" evidence="1">
    <location>
        <begin position="1170"/>
        <end position="1187"/>
    </location>
</feature>
<feature type="compositionally biased region" description="Polar residues" evidence="1">
    <location>
        <begin position="980"/>
        <end position="993"/>
    </location>
</feature>
<feature type="compositionally biased region" description="Basic and acidic residues" evidence="1">
    <location>
        <begin position="1273"/>
        <end position="1285"/>
    </location>
</feature>
<organism evidence="3">
    <name type="scientific">Chromera velia CCMP2878</name>
    <dbReference type="NCBI Taxonomy" id="1169474"/>
    <lineage>
        <taxon>Eukaryota</taxon>
        <taxon>Sar</taxon>
        <taxon>Alveolata</taxon>
        <taxon>Colpodellida</taxon>
        <taxon>Chromeraceae</taxon>
        <taxon>Chromera</taxon>
    </lineage>
</organism>
<dbReference type="EMBL" id="CDMZ01003827">
    <property type="protein sequence ID" value="CEM47751.1"/>
    <property type="molecule type" value="Genomic_DNA"/>
</dbReference>
<feature type="compositionally biased region" description="Basic and acidic residues" evidence="1">
    <location>
        <begin position="1154"/>
        <end position="1168"/>
    </location>
</feature>
<accession>A0A0G4HTP7</accession>
<feature type="compositionally biased region" description="Polar residues" evidence="1">
    <location>
        <begin position="1354"/>
        <end position="1371"/>
    </location>
</feature>
<dbReference type="PANTHER" id="PTHR12897:SF4">
    <property type="entry name" value="REGULATOR OF MON1-CCZ1 COMPLEX"/>
    <property type="match status" value="1"/>
</dbReference>
<name>A0A0G4HTP7_9ALVE</name>
<evidence type="ECO:0000256" key="1">
    <source>
        <dbReference type="SAM" id="MobiDB-lite"/>
    </source>
</evidence>
<feature type="compositionally biased region" description="Low complexity" evidence="1">
    <location>
        <begin position="1259"/>
        <end position="1271"/>
    </location>
</feature>
<dbReference type="GO" id="GO:0010506">
    <property type="term" value="P:regulation of autophagy"/>
    <property type="evidence" value="ECO:0007669"/>
    <property type="project" value="InterPro"/>
</dbReference>
<dbReference type="GO" id="GO:0031902">
    <property type="term" value="C:late endosome membrane"/>
    <property type="evidence" value="ECO:0007669"/>
    <property type="project" value="TreeGrafter"/>
</dbReference>
<dbReference type="GO" id="GO:0035658">
    <property type="term" value="C:Mon1-Ccz1 complex"/>
    <property type="evidence" value="ECO:0007669"/>
    <property type="project" value="InterPro"/>
</dbReference>
<feature type="compositionally biased region" description="Basic and acidic residues" evidence="1">
    <location>
        <begin position="693"/>
        <end position="722"/>
    </location>
</feature>
<protein>
    <recommendedName>
        <fullName evidence="2">Mic1 domain-containing protein</fullName>
    </recommendedName>
</protein>
<dbReference type="Pfam" id="PF07035">
    <property type="entry name" value="RMC1_C"/>
    <property type="match status" value="1"/>
</dbReference>
<dbReference type="PhylomeDB" id="A0A0G4HTP7"/>
<dbReference type="GO" id="GO:0005765">
    <property type="term" value="C:lysosomal membrane"/>
    <property type="evidence" value="ECO:0007669"/>
    <property type="project" value="TreeGrafter"/>
</dbReference>
<feature type="region of interest" description="Disordered" evidence="1">
    <location>
        <begin position="599"/>
        <end position="722"/>
    </location>
</feature>
<evidence type="ECO:0000313" key="3">
    <source>
        <dbReference type="EMBL" id="CEM47751.1"/>
    </source>
</evidence>
<gene>
    <name evidence="3" type="ORF">Cvel_1357</name>
</gene>
<feature type="region of interest" description="Disordered" evidence="1">
    <location>
        <begin position="910"/>
        <end position="1471"/>
    </location>
</feature>
<reference evidence="3" key="1">
    <citation type="submission" date="2014-11" db="EMBL/GenBank/DDBJ databases">
        <authorList>
            <person name="Otto D Thomas"/>
            <person name="Naeem Raeece"/>
        </authorList>
    </citation>
    <scope>NUCLEOTIDE SEQUENCE</scope>
</reference>
<feature type="region of interest" description="Disordered" evidence="1">
    <location>
        <begin position="295"/>
        <end position="379"/>
    </location>
</feature>
<feature type="compositionally biased region" description="Low complexity" evidence="1">
    <location>
        <begin position="928"/>
        <end position="941"/>
    </location>
</feature>